<dbReference type="GeneID" id="74896579"/>
<accession>C8UZY0</accession>
<dbReference type="RefSeq" id="XP_050467063.1">
    <property type="nucleotide sequence ID" value="XM_050612613.1"/>
</dbReference>
<dbReference type="AlphaFoldDB" id="C8UZY0"/>
<dbReference type="KEGG" id="ani:ANIA_10748"/>
<reference evidence="2" key="1">
    <citation type="journal article" date="2005" name="Nature">
        <title>Sequencing of Aspergillus nidulans and comparative analysis with A. fumigatus and A. oryzae.</title>
        <authorList>
            <person name="Galagan J.E."/>
            <person name="Calvo S.E."/>
            <person name="Cuomo C."/>
            <person name="Ma L.J."/>
            <person name="Wortman J.R."/>
            <person name="Batzoglou S."/>
            <person name="Lee S.I."/>
            <person name="Basturkmen M."/>
            <person name="Spevak C.C."/>
            <person name="Clutterbuck J."/>
            <person name="Kapitonov V."/>
            <person name="Jurka J."/>
            <person name="Scazzocchio C."/>
            <person name="Farman M."/>
            <person name="Butler J."/>
            <person name="Purcell S."/>
            <person name="Harris S."/>
            <person name="Braus G.H."/>
            <person name="Draht O."/>
            <person name="Busch S."/>
            <person name="D'Enfert C."/>
            <person name="Bouchier C."/>
            <person name="Goldman G.H."/>
            <person name="Bell-Pedersen D."/>
            <person name="Griffiths-Jones S."/>
            <person name="Doonan J.H."/>
            <person name="Yu J."/>
            <person name="Vienken K."/>
            <person name="Pain A."/>
            <person name="Freitag M."/>
            <person name="Selker E.U."/>
            <person name="Archer D.B."/>
            <person name="Penalva M.A."/>
            <person name="Oakley B.R."/>
            <person name="Momany M."/>
            <person name="Tanaka T."/>
            <person name="Kumagai T."/>
            <person name="Asai K."/>
            <person name="Machida M."/>
            <person name="Nierman W.C."/>
            <person name="Denning D.W."/>
            <person name="Caddick M."/>
            <person name="Hynes M."/>
            <person name="Paoletti M."/>
            <person name="Fischer R."/>
            <person name="Miller B."/>
            <person name="Dyer P."/>
            <person name="Sachs M.S."/>
            <person name="Osmani S.A."/>
            <person name="Birren B.W."/>
        </authorList>
    </citation>
    <scope>NUCLEOTIDE SEQUENCE [LARGE SCALE GENOMIC DNA]</scope>
    <source>
        <strain evidence="2">FGSC A4 / ATCC 38163 / CBS 112.46 / NRRL 194 / M139</strain>
    </source>
</reference>
<sequence length="69" mass="7591">MFVLDGNLGVDGQWNDAKLGVAIPHSFRVRQPGQDVNTSQSGCFSSKGVSKMNGIVCMVHRCRPKEKDR</sequence>
<protein>
    <submittedName>
        <fullName evidence="1">Uncharacterized protein</fullName>
    </submittedName>
</protein>
<name>C8UZY0_EMENI</name>
<dbReference type="VEuPathDB" id="FungiDB:AN10748"/>
<evidence type="ECO:0000313" key="2">
    <source>
        <dbReference type="Proteomes" id="UP000000560"/>
    </source>
</evidence>
<dbReference type="InParanoid" id="C8UZY0"/>
<keyword evidence="2" id="KW-1185">Reference proteome</keyword>
<dbReference type="Proteomes" id="UP000000560">
    <property type="component" value="Chromosome I"/>
</dbReference>
<organism evidence="1 2">
    <name type="scientific">Emericella nidulans (strain FGSC A4 / ATCC 38163 / CBS 112.46 / NRRL 194 / M139)</name>
    <name type="common">Aspergillus nidulans</name>
    <dbReference type="NCBI Taxonomy" id="227321"/>
    <lineage>
        <taxon>Eukaryota</taxon>
        <taxon>Fungi</taxon>
        <taxon>Dikarya</taxon>
        <taxon>Ascomycota</taxon>
        <taxon>Pezizomycotina</taxon>
        <taxon>Eurotiomycetes</taxon>
        <taxon>Eurotiomycetidae</taxon>
        <taxon>Eurotiales</taxon>
        <taxon>Aspergillaceae</taxon>
        <taxon>Aspergillus</taxon>
        <taxon>Aspergillus subgen. Nidulantes</taxon>
    </lineage>
</organism>
<proteinExistence type="predicted"/>
<evidence type="ECO:0000313" key="1">
    <source>
        <dbReference type="EMBL" id="CBF70659.1"/>
    </source>
</evidence>
<dbReference type="HOGENOM" id="CLU_2775914_0_0_1"/>
<reference evidence="2" key="2">
    <citation type="journal article" date="2009" name="Fungal Genet. Biol.">
        <title>The 2008 update of the Aspergillus nidulans genome annotation: a community effort.</title>
        <authorList>
            <person name="Wortman J.R."/>
            <person name="Gilsenan J.M."/>
            <person name="Joardar V."/>
            <person name="Deegan J."/>
            <person name="Clutterbuck J."/>
            <person name="Andersen M.R."/>
            <person name="Archer D."/>
            <person name="Bencina M."/>
            <person name="Braus G."/>
            <person name="Coutinho P."/>
            <person name="von Dohren H."/>
            <person name="Doonan J."/>
            <person name="Driessen A.J."/>
            <person name="Durek P."/>
            <person name="Espeso E."/>
            <person name="Fekete E."/>
            <person name="Flipphi M."/>
            <person name="Estrada C.G."/>
            <person name="Geysens S."/>
            <person name="Goldman G."/>
            <person name="de Groot P.W."/>
            <person name="Hansen K."/>
            <person name="Harris S.D."/>
            <person name="Heinekamp T."/>
            <person name="Helmstaedt K."/>
            <person name="Henrissat B."/>
            <person name="Hofmann G."/>
            <person name="Homan T."/>
            <person name="Horio T."/>
            <person name="Horiuchi H."/>
            <person name="James S."/>
            <person name="Jones M."/>
            <person name="Karaffa L."/>
            <person name="Karanyi Z."/>
            <person name="Kato M."/>
            <person name="Keller N."/>
            <person name="Kelly D.E."/>
            <person name="Kiel J.A."/>
            <person name="Kim J.M."/>
            <person name="van der Klei I.J."/>
            <person name="Klis F.M."/>
            <person name="Kovalchuk A."/>
            <person name="Krasevec N."/>
            <person name="Kubicek C.P."/>
            <person name="Liu B."/>
            <person name="Maccabe A."/>
            <person name="Meyer V."/>
            <person name="Mirabito P."/>
            <person name="Miskei M."/>
            <person name="Mos M."/>
            <person name="Mullins J."/>
            <person name="Nelson D.R."/>
            <person name="Nielsen J."/>
            <person name="Oakley B.R."/>
            <person name="Osmani S.A."/>
            <person name="Pakula T."/>
            <person name="Paszewski A."/>
            <person name="Paulsen I."/>
            <person name="Pilsyk S."/>
            <person name="Pocsi I."/>
            <person name="Punt P.J."/>
            <person name="Ram A.F."/>
            <person name="Ren Q."/>
            <person name="Robellet X."/>
            <person name="Robson G."/>
            <person name="Seiboth B."/>
            <person name="van Solingen P."/>
            <person name="Specht T."/>
            <person name="Sun J."/>
            <person name="Taheri-Talesh N."/>
            <person name="Takeshita N."/>
            <person name="Ussery D."/>
            <person name="vanKuyk P.A."/>
            <person name="Visser H."/>
            <person name="van de Vondervoort P.J."/>
            <person name="de Vries R.P."/>
            <person name="Walton J."/>
            <person name="Xiang X."/>
            <person name="Xiong Y."/>
            <person name="Zeng A.P."/>
            <person name="Brandt B.W."/>
            <person name="Cornell M.J."/>
            <person name="van den Hondel C.A."/>
            <person name="Visser J."/>
            <person name="Oliver S.G."/>
            <person name="Turner G."/>
        </authorList>
    </citation>
    <scope>GENOME REANNOTATION</scope>
    <source>
        <strain evidence="2">FGSC A4 / ATCC 38163 / CBS 112.46 / NRRL 194 / M139</strain>
    </source>
</reference>
<dbReference type="EMBL" id="BN001301">
    <property type="protein sequence ID" value="CBF70659.1"/>
    <property type="molecule type" value="Genomic_DNA"/>
</dbReference>
<gene>
    <name evidence="1" type="ORF">ANIA_10748</name>
</gene>